<evidence type="ECO:0000313" key="9">
    <source>
        <dbReference type="Proteomes" id="UP000487117"/>
    </source>
</evidence>
<evidence type="ECO:0000256" key="4">
    <source>
        <dbReference type="ARBA" id="ARBA00022695"/>
    </source>
</evidence>
<comment type="caution">
    <text evidence="6">Lacks conserved residue(s) required for the propagation of feature annotation.</text>
</comment>
<dbReference type="EMBL" id="WNDS01000001">
    <property type="protein sequence ID" value="KAF1017119.1"/>
    <property type="molecule type" value="Genomic_DNA"/>
</dbReference>
<dbReference type="InterPro" id="IPR029494">
    <property type="entry name" value="DarT"/>
</dbReference>
<protein>
    <recommendedName>
        <fullName evidence="7">DarT domain-containing protein</fullName>
    </recommendedName>
</protein>
<dbReference type="Pfam" id="PF14487">
    <property type="entry name" value="DarT"/>
    <property type="match status" value="1"/>
</dbReference>
<name>A0A7V8FJB6_STEMA</name>
<accession>A0A7V8FJB6</accession>
<keyword evidence="3 6" id="KW-0808">Transferase</keyword>
<comment type="catalytic activity">
    <reaction evidence="6">
        <text>a thymidine in DNA + NAD(+) = an N-(ADP-alpha-D-ribosyl)-thymidine in DNA + nicotinamide + H(+)</text>
        <dbReference type="Rhea" id="RHEA:71651"/>
        <dbReference type="Rhea" id="RHEA-COMP:13556"/>
        <dbReference type="Rhea" id="RHEA-COMP:18051"/>
        <dbReference type="ChEBI" id="CHEBI:15378"/>
        <dbReference type="ChEBI" id="CHEBI:17154"/>
        <dbReference type="ChEBI" id="CHEBI:57540"/>
        <dbReference type="ChEBI" id="CHEBI:137386"/>
        <dbReference type="ChEBI" id="CHEBI:191199"/>
    </reaction>
</comment>
<keyword evidence="2 6" id="KW-0328">Glycosyltransferase</keyword>
<dbReference type="GO" id="GO:0003677">
    <property type="term" value="F:DNA binding"/>
    <property type="evidence" value="ECO:0007669"/>
    <property type="project" value="UniProtKB-UniRule"/>
</dbReference>
<keyword evidence="5 6" id="KW-0238">DNA-binding</keyword>
<evidence type="ECO:0000259" key="7">
    <source>
        <dbReference type="PROSITE" id="PS52018"/>
    </source>
</evidence>
<organism evidence="8 9">
    <name type="scientific">Stenotrophomonas maltophilia</name>
    <name type="common">Pseudomonas maltophilia</name>
    <name type="synonym">Xanthomonas maltophilia</name>
    <dbReference type="NCBI Taxonomy" id="40324"/>
    <lineage>
        <taxon>Bacteria</taxon>
        <taxon>Pseudomonadati</taxon>
        <taxon>Pseudomonadota</taxon>
        <taxon>Gammaproteobacteria</taxon>
        <taxon>Lysobacterales</taxon>
        <taxon>Lysobacteraceae</taxon>
        <taxon>Stenotrophomonas</taxon>
        <taxon>Stenotrophomonas maltophilia group</taxon>
    </lineage>
</organism>
<evidence type="ECO:0000256" key="6">
    <source>
        <dbReference type="PROSITE-ProRule" id="PRU01362"/>
    </source>
</evidence>
<dbReference type="GO" id="GO:0016779">
    <property type="term" value="F:nucleotidyltransferase activity"/>
    <property type="evidence" value="ECO:0007669"/>
    <property type="project" value="UniProtKB-UniRule"/>
</dbReference>
<dbReference type="AlphaFoldDB" id="A0A7V8FJB6"/>
<dbReference type="PROSITE" id="PS52018">
    <property type="entry name" value="DART"/>
    <property type="match status" value="1"/>
</dbReference>
<comment type="caution">
    <text evidence="8">The sequence shown here is derived from an EMBL/GenBank/DDBJ whole genome shotgun (WGS) entry which is preliminary data.</text>
</comment>
<gene>
    <name evidence="8" type="ORF">GAK31_00378</name>
</gene>
<evidence type="ECO:0000256" key="2">
    <source>
        <dbReference type="ARBA" id="ARBA00022676"/>
    </source>
</evidence>
<keyword evidence="4 6" id="KW-0548">Nucleotidyltransferase</keyword>
<evidence type="ECO:0000256" key="5">
    <source>
        <dbReference type="ARBA" id="ARBA00023125"/>
    </source>
</evidence>
<sequence>MKPSYQDQIRSAAQQRGVDCLLHFTPLPNLASIVKHGILSREMLCAKGSFGYTSSAHRLDDNHFATSMSVSAINHGMFAAKRKASRRSDWVVLFLSPEILWTHSCRFYARNSARREMRDHRGFLGGPWAFEEMFGESTTRVGSRAEHELPSFLTTHPDAEVQVLDPISPSLILGAWVSQASRQKVVESRIACLTLKDGREREVVVDVFSPRFVLGTDAWG</sequence>
<feature type="active site" evidence="6">
    <location>
        <position position="160"/>
    </location>
</feature>
<feature type="binding site" evidence="6">
    <location>
        <position position="58"/>
    </location>
    <ligand>
        <name>NAD(+)</name>
        <dbReference type="ChEBI" id="CHEBI:57540"/>
    </ligand>
</feature>
<dbReference type="GO" id="GO:0016757">
    <property type="term" value="F:glycosyltransferase activity"/>
    <property type="evidence" value="ECO:0007669"/>
    <property type="project" value="UniProtKB-UniRule"/>
</dbReference>
<keyword evidence="1 6" id="KW-1277">Toxin-antitoxin system</keyword>
<dbReference type="Proteomes" id="UP000487117">
    <property type="component" value="Unassembled WGS sequence"/>
</dbReference>
<proteinExistence type="inferred from homology"/>
<feature type="active site" description="Proton acceptor" evidence="6">
    <location>
        <position position="58"/>
    </location>
</feature>
<evidence type="ECO:0000256" key="1">
    <source>
        <dbReference type="ARBA" id="ARBA00022649"/>
    </source>
</evidence>
<evidence type="ECO:0000256" key="3">
    <source>
        <dbReference type="ARBA" id="ARBA00022679"/>
    </source>
</evidence>
<feature type="binding site" evidence="6">
    <location>
        <begin position="23"/>
        <end position="25"/>
    </location>
    <ligand>
        <name>NAD(+)</name>
        <dbReference type="ChEBI" id="CHEBI:57540"/>
    </ligand>
</feature>
<evidence type="ECO:0000313" key="8">
    <source>
        <dbReference type="EMBL" id="KAF1017119.1"/>
    </source>
</evidence>
<reference evidence="9" key="1">
    <citation type="journal article" date="2020" name="MBio">
        <title>Horizontal gene transfer to a defensive symbiont with a reduced genome amongst a multipartite beetle microbiome.</title>
        <authorList>
            <person name="Waterworth S.C."/>
            <person name="Florez L.V."/>
            <person name="Rees E.R."/>
            <person name="Hertweck C."/>
            <person name="Kaltenpoth M."/>
            <person name="Kwan J.C."/>
        </authorList>
    </citation>
    <scope>NUCLEOTIDE SEQUENCE [LARGE SCALE GENOMIC DNA]</scope>
</reference>
<feature type="domain" description="DarT" evidence="7">
    <location>
        <begin position="19"/>
        <end position="213"/>
    </location>
</feature>
<comment type="similarity">
    <text evidence="6">Belongs to the DarT ADP-ribosyltransferase family.</text>
</comment>